<gene>
    <name evidence="1" type="ORF">PFISCL1PPCAC_16134</name>
</gene>
<proteinExistence type="predicted"/>
<dbReference type="EMBL" id="BTSY01000004">
    <property type="protein sequence ID" value="GMT24837.1"/>
    <property type="molecule type" value="Genomic_DNA"/>
</dbReference>
<comment type="caution">
    <text evidence="1">The sequence shown here is derived from an EMBL/GenBank/DDBJ whole genome shotgun (WGS) entry which is preliminary data.</text>
</comment>
<feature type="non-terminal residue" evidence="1">
    <location>
        <position position="93"/>
    </location>
</feature>
<evidence type="ECO:0000313" key="2">
    <source>
        <dbReference type="Proteomes" id="UP001432322"/>
    </source>
</evidence>
<organism evidence="1 2">
    <name type="scientific">Pristionchus fissidentatus</name>
    <dbReference type="NCBI Taxonomy" id="1538716"/>
    <lineage>
        <taxon>Eukaryota</taxon>
        <taxon>Metazoa</taxon>
        <taxon>Ecdysozoa</taxon>
        <taxon>Nematoda</taxon>
        <taxon>Chromadorea</taxon>
        <taxon>Rhabditida</taxon>
        <taxon>Rhabditina</taxon>
        <taxon>Diplogasteromorpha</taxon>
        <taxon>Diplogasteroidea</taxon>
        <taxon>Neodiplogasteridae</taxon>
        <taxon>Pristionchus</taxon>
    </lineage>
</organism>
<name>A0AAV5W3Z5_9BILA</name>
<dbReference type="AlphaFoldDB" id="A0AAV5W3Z5"/>
<keyword evidence="2" id="KW-1185">Reference proteome</keyword>
<dbReference type="Proteomes" id="UP001432322">
    <property type="component" value="Unassembled WGS sequence"/>
</dbReference>
<protein>
    <submittedName>
        <fullName evidence="1">Uncharacterized protein</fullName>
    </submittedName>
</protein>
<sequence>PLPPPEVPRLVYDVGSRIVVCGDHRNTKIAVPIEAISLLQESSADRRKMIFTFPEGLIVCEVFSHIRNVKHNIDRLSGVLPLLSIDTVTTRLG</sequence>
<reference evidence="1" key="1">
    <citation type="submission" date="2023-10" db="EMBL/GenBank/DDBJ databases">
        <title>Genome assembly of Pristionchus species.</title>
        <authorList>
            <person name="Yoshida K."/>
            <person name="Sommer R.J."/>
        </authorList>
    </citation>
    <scope>NUCLEOTIDE SEQUENCE</scope>
    <source>
        <strain evidence="1">RS5133</strain>
    </source>
</reference>
<accession>A0AAV5W3Z5</accession>
<feature type="non-terminal residue" evidence="1">
    <location>
        <position position="1"/>
    </location>
</feature>
<evidence type="ECO:0000313" key="1">
    <source>
        <dbReference type="EMBL" id="GMT24837.1"/>
    </source>
</evidence>